<sequence>MVAMTWSTIRLELARTPTFPKGSAARSYVLRLPLDPAGMIDEQEYRTRPELATVRRFWPNEPDQHGYLLRTGDGWALSYAPGDADDERIYRLDAHSIAPGSYLTLTEPDGTRLPFLVRGLAAA</sequence>
<dbReference type="Proteomes" id="UP001198830">
    <property type="component" value="Unassembled WGS sequence"/>
</dbReference>
<comment type="caution">
    <text evidence="1">The sequence shown here is derived from an EMBL/GenBank/DDBJ whole genome shotgun (WGS) entry which is preliminary data.</text>
</comment>
<proteinExistence type="predicted"/>
<evidence type="ECO:0008006" key="3">
    <source>
        <dbReference type="Google" id="ProtNLM"/>
    </source>
</evidence>
<evidence type="ECO:0000313" key="1">
    <source>
        <dbReference type="EMBL" id="MCC4234310.1"/>
    </source>
</evidence>
<organism evidence="1 2">
    <name type="scientific">Sphingobium soli</name>
    <dbReference type="NCBI Taxonomy" id="1591116"/>
    <lineage>
        <taxon>Bacteria</taxon>
        <taxon>Pseudomonadati</taxon>
        <taxon>Pseudomonadota</taxon>
        <taxon>Alphaproteobacteria</taxon>
        <taxon>Sphingomonadales</taxon>
        <taxon>Sphingomonadaceae</taxon>
        <taxon>Sphingobium</taxon>
    </lineage>
</organism>
<dbReference type="EMBL" id="JAJGNP010000018">
    <property type="protein sequence ID" value="MCC4234310.1"/>
    <property type="molecule type" value="Genomic_DNA"/>
</dbReference>
<dbReference type="RefSeq" id="WP_009822821.1">
    <property type="nucleotide sequence ID" value="NZ_JAJGNP010000018.1"/>
</dbReference>
<reference evidence="1 2" key="1">
    <citation type="submission" date="2021-10" db="EMBL/GenBank/DDBJ databases">
        <title>The diversity and Nitrogen Metabolism of Culturable Nitrate-Utilizing Bacteria Within the Oxygen Minimum Zone of the Changjiang (Yangtze River)Estuary.</title>
        <authorList>
            <person name="Zhang D."/>
            <person name="Zheng J."/>
            <person name="Liu S."/>
            <person name="He W."/>
        </authorList>
    </citation>
    <scope>NUCLEOTIDE SEQUENCE [LARGE SCALE GENOMIC DNA]</scope>
    <source>
        <strain evidence="1 2">FXH275-2</strain>
    </source>
</reference>
<name>A0ABS8H6Y3_9SPHN</name>
<evidence type="ECO:0000313" key="2">
    <source>
        <dbReference type="Proteomes" id="UP001198830"/>
    </source>
</evidence>
<accession>A0ABS8H6Y3</accession>
<keyword evidence="2" id="KW-1185">Reference proteome</keyword>
<protein>
    <recommendedName>
        <fullName evidence="3">RES domain-containing protein</fullName>
    </recommendedName>
</protein>
<gene>
    <name evidence="1" type="ORF">LL253_16665</name>
</gene>